<protein>
    <submittedName>
        <fullName evidence="1">Uncharacterized protein</fullName>
    </submittedName>
</protein>
<dbReference type="EMBL" id="MHQO01000061">
    <property type="protein sequence ID" value="OHA05111.1"/>
    <property type="molecule type" value="Genomic_DNA"/>
</dbReference>
<evidence type="ECO:0000313" key="1">
    <source>
        <dbReference type="EMBL" id="OHA05111.1"/>
    </source>
</evidence>
<dbReference type="AlphaFoldDB" id="A0A1G2L2X1"/>
<proteinExistence type="predicted"/>
<reference evidence="1 2" key="1">
    <citation type="journal article" date="2016" name="Nat. Commun.">
        <title>Thousands of microbial genomes shed light on interconnected biogeochemical processes in an aquifer system.</title>
        <authorList>
            <person name="Anantharaman K."/>
            <person name="Brown C.T."/>
            <person name="Hug L.A."/>
            <person name="Sharon I."/>
            <person name="Castelle C.J."/>
            <person name="Probst A.J."/>
            <person name="Thomas B.C."/>
            <person name="Singh A."/>
            <person name="Wilkins M.J."/>
            <person name="Karaoz U."/>
            <person name="Brodie E.L."/>
            <person name="Williams K.H."/>
            <person name="Hubbard S.S."/>
            <person name="Banfield J.F."/>
        </authorList>
    </citation>
    <scope>NUCLEOTIDE SEQUENCE [LARGE SCALE GENOMIC DNA]</scope>
</reference>
<dbReference type="Proteomes" id="UP000177982">
    <property type="component" value="Unassembled WGS sequence"/>
</dbReference>
<sequence length="225" mass="26143">MNTTTKKEVFLAHLKEYLKAPRTEKSKILDGLQMVTDIHRKVGGFFKVRRGRKGLSATTPSALKRLIPIFTGPWQDKPPGFGQVDTVVHCGSSLLGDMAHTLNYVEERNGHVIRKVVGYRRFDCPEAVDALNELYDVLTPYLMHFVAVRRTLEKEKIQSKYRRTYEQKPKTPYQRVLEHPLIDESVKEKLRKEHKTLNPLAMKHEIEKRLERVYAVQKRHGKSNI</sequence>
<evidence type="ECO:0000313" key="2">
    <source>
        <dbReference type="Proteomes" id="UP000177982"/>
    </source>
</evidence>
<gene>
    <name evidence="1" type="ORF">A2934_05110</name>
</gene>
<organism evidence="1 2">
    <name type="scientific">Candidatus Sungbacteria bacterium RIFCSPLOWO2_01_FULL_47_10</name>
    <dbReference type="NCBI Taxonomy" id="1802276"/>
    <lineage>
        <taxon>Bacteria</taxon>
        <taxon>Candidatus Sungiibacteriota</taxon>
    </lineage>
</organism>
<name>A0A1G2L2X1_9BACT</name>
<comment type="caution">
    <text evidence="1">The sequence shown here is derived from an EMBL/GenBank/DDBJ whole genome shotgun (WGS) entry which is preliminary data.</text>
</comment>
<accession>A0A1G2L2X1</accession>